<dbReference type="InterPro" id="IPR011004">
    <property type="entry name" value="Trimer_LpxA-like_sf"/>
</dbReference>
<dbReference type="PANTHER" id="PTHR23416">
    <property type="entry name" value="SIALIC ACID SYNTHASE-RELATED"/>
    <property type="match status" value="1"/>
</dbReference>
<proteinExistence type="predicted"/>
<dbReference type="InterPro" id="IPR051159">
    <property type="entry name" value="Hexapeptide_acetyltransf"/>
</dbReference>
<dbReference type="RefSeq" id="WP_154263331.1">
    <property type="nucleotide sequence ID" value="NZ_CP040438.1"/>
</dbReference>
<accession>A0A6B8J4U7</accession>
<keyword evidence="1" id="KW-0808">Transferase</keyword>
<dbReference type="GO" id="GO:0016746">
    <property type="term" value="F:acyltransferase activity"/>
    <property type="evidence" value="ECO:0007669"/>
    <property type="project" value="UniProtKB-KW"/>
</dbReference>
<dbReference type="Proteomes" id="UP000625930">
    <property type="component" value="Unassembled WGS sequence"/>
</dbReference>
<dbReference type="Pfam" id="PF00132">
    <property type="entry name" value="Hexapep"/>
    <property type="match status" value="1"/>
</dbReference>
<organism evidence="1 2">
    <name type="scientific">Stenotrophomonas maltophilia</name>
    <name type="common">Pseudomonas maltophilia</name>
    <name type="synonym">Xanthomonas maltophilia</name>
    <dbReference type="NCBI Taxonomy" id="40324"/>
    <lineage>
        <taxon>Bacteria</taxon>
        <taxon>Pseudomonadati</taxon>
        <taxon>Pseudomonadota</taxon>
        <taxon>Gammaproteobacteria</taxon>
        <taxon>Lysobacterales</taxon>
        <taxon>Lysobacteraceae</taxon>
        <taxon>Stenotrophomonas</taxon>
        <taxon>Stenotrophomonas maltophilia group</taxon>
    </lineage>
</organism>
<sequence length="182" mass="19271">MTYRVMRLVELVLAALKIILLSMCYGPSTLAAHPIGFGPRLNIKIRSGGSVSIGKIISRSDLSIFCDGGKVIISSGVFFNNGCSLNCMSRVDIGENTLFGEGVRIYDHDHAISETGIPLKDSFLTAPIVIGSNCWVGSNVLILKGVRICDGVTIGAGAVVRKSISEPGVYVAKQLTNLSKVG</sequence>
<evidence type="ECO:0000313" key="2">
    <source>
        <dbReference type="Proteomes" id="UP000625930"/>
    </source>
</evidence>
<evidence type="ECO:0000313" key="1">
    <source>
        <dbReference type="EMBL" id="MBH1651845.1"/>
    </source>
</evidence>
<dbReference type="CDD" id="cd04647">
    <property type="entry name" value="LbH_MAT_like"/>
    <property type="match status" value="1"/>
</dbReference>
<comment type="caution">
    <text evidence="1">The sequence shown here is derived from an EMBL/GenBank/DDBJ whole genome shotgun (WGS) entry which is preliminary data.</text>
</comment>
<keyword evidence="1" id="KW-0012">Acyltransferase</keyword>
<dbReference type="Gene3D" id="2.160.10.10">
    <property type="entry name" value="Hexapeptide repeat proteins"/>
    <property type="match status" value="1"/>
</dbReference>
<dbReference type="SUPFAM" id="SSF51161">
    <property type="entry name" value="Trimeric LpxA-like enzymes"/>
    <property type="match status" value="1"/>
</dbReference>
<dbReference type="InterPro" id="IPR001451">
    <property type="entry name" value="Hexapep"/>
</dbReference>
<name>A0A6B8J4U7_STEMA</name>
<dbReference type="EMBL" id="JADUNP010000009">
    <property type="protein sequence ID" value="MBH1651845.1"/>
    <property type="molecule type" value="Genomic_DNA"/>
</dbReference>
<reference evidence="1" key="1">
    <citation type="submission" date="2020-11" db="EMBL/GenBank/DDBJ databases">
        <title>Enhanced detection system for hospital associated transmission using whole genome sequencing surveillance.</title>
        <authorList>
            <person name="Harrison L.H."/>
            <person name="Van Tyne D."/>
            <person name="Marsh J.W."/>
            <person name="Griffith M.P."/>
            <person name="Snyder D.J."/>
            <person name="Cooper V.S."/>
            <person name="Mustapha M."/>
        </authorList>
    </citation>
    <scope>NUCLEOTIDE SEQUENCE</scope>
    <source>
        <strain evidence="1">STEN00091</strain>
    </source>
</reference>
<protein>
    <submittedName>
        <fullName evidence="1">Acyltransferase</fullName>
    </submittedName>
</protein>
<dbReference type="AlphaFoldDB" id="A0A6B8J4U7"/>
<gene>
    <name evidence="1" type="ORF">I5U67_06645</name>
</gene>